<dbReference type="GO" id="GO:0009307">
    <property type="term" value="P:DNA restriction-modification system"/>
    <property type="evidence" value="ECO:0007669"/>
    <property type="project" value="UniProtKB-KW"/>
</dbReference>
<keyword evidence="2 7" id="KW-0489">Methyltransferase</keyword>
<dbReference type="Pfam" id="PF00145">
    <property type="entry name" value="DNA_methylase"/>
    <property type="match status" value="1"/>
</dbReference>
<dbReference type="InterPro" id="IPR029063">
    <property type="entry name" value="SAM-dependent_MTases_sf"/>
</dbReference>
<dbReference type="GO" id="GO:0003886">
    <property type="term" value="F:DNA (cytosine-5-)-methyltransferase activity"/>
    <property type="evidence" value="ECO:0007669"/>
    <property type="project" value="UniProtKB-EC"/>
</dbReference>
<protein>
    <recommendedName>
        <fullName evidence="1">DNA (cytosine-5-)-methyltransferase</fullName>
        <ecNumber evidence="1">2.1.1.37</ecNumber>
    </recommendedName>
</protein>
<dbReference type="AlphaFoldDB" id="A0A1W6TLS4"/>
<feature type="active site" evidence="7">
    <location>
        <position position="215"/>
    </location>
</feature>
<dbReference type="REBASE" id="201395">
    <property type="entry name" value="M.ValK05K4ORF51630P"/>
</dbReference>
<gene>
    <name evidence="8" type="ORF">K05K4_51630</name>
</gene>
<evidence type="ECO:0000256" key="5">
    <source>
        <dbReference type="ARBA" id="ARBA00022747"/>
    </source>
</evidence>
<dbReference type="Gene3D" id="3.40.50.150">
    <property type="entry name" value="Vaccinia Virus protein VP39"/>
    <property type="match status" value="1"/>
</dbReference>
<evidence type="ECO:0000256" key="2">
    <source>
        <dbReference type="ARBA" id="ARBA00022603"/>
    </source>
</evidence>
<dbReference type="REBASE" id="201394">
    <property type="entry name" value="M.ValK04M1ORF51190P"/>
</dbReference>
<dbReference type="GO" id="GO:0032259">
    <property type="term" value="P:methylation"/>
    <property type="evidence" value="ECO:0007669"/>
    <property type="project" value="UniProtKB-KW"/>
</dbReference>
<dbReference type="InterPro" id="IPR050750">
    <property type="entry name" value="C5-MTase"/>
</dbReference>
<reference evidence="8" key="1">
    <citation type="submission" date="2016-10" db="EMBL/GenBank/DDBJ databases">
        <title>The High Quality Genome of Vibrio alginolyticus K01M1.</title>
        <authorList>
            <person name="Wendling C."/>
            <person name="Chibani C.M."/>
            <person name="Hertel R."/>
            <person name="Sproer C."/>
            <person name="Bunk B."/>
            <person name="Overmann J."/>
            <person name="Roth O."/>
            <person name="Liesegang H."/>
        </authorList>
    </citation>
    <scope>NUCLEOTIDE SEQUENCE</scope>
    <source>
        <strain evidence="8">K05K4</strain>
        <plasmid evidence="8">pL289</plasmid>
    </source>
</reference>
<name>A0A1W6TLS4_VIBAL</name>
<dbReference type="RefSeq" id="WP_086048444.1">
    <property type="nucleotide sequence ID" value="NZ_CP017893.1"/>
</dbReference>
<evidence type="ECO:0000256" key="4">
    <source>
        <dbReference type="ARBA" id="ARBA00022691"/>
    </source>
</evidence>
<keyword evidence="3 7" id="KW-0808">Transferase</keyword>
<comment type="similarity">
    <text evidence="7">Belongs to the class I-like SAM-binding methyltransferase superfamily. C5-methyltransferase family.</text>
</comment>
<dbReference type="REBASE" id="201029">
    <property type="entry name" value="M.ValK06K5ORF51530P"/>
</dbReference>
<organism evidence="8">
    <name type="scientific">Vibrio alginolyticus</name>
    <dbReference type="NCBI Taxonomy" id="663"/>
    <lineage>
        <taxon>Bacteria</taxon>
        <taxon>Pseudomonadati</taxon>
        <taxon>Pseudomonadota</taxon>
        <taxon>Gammaproteobacteria</taxon>
        <taxon>Vibrionales</taxon>
        <taxon>Vibrionaceae</taxon>
        <taxon>Vibrio</taxon>
    </lineage>
</organism>
<evidence type="ECO:0000256" key="7">
    <source>
        <dbReference type="PROSITE-ProRule" id="PRU01016"/>
    </source>
</evidence>
<dbReference type="EMBL" id="CP017904">
    <property type="protein sequence ID" value="ARP21865.1"/>
    <property type="molecule type" value="Genomic_DNA"/>
</dbReference>
<dbReference type="PROSITE" id="PS51679">
    <property type="entry name" value="SAM_MT_C5"/>
    <property type="match status" value="1"/>
</dbReference>
<dbReference type="SUPFAM" id="SSF53335">
    <property type="entry name" value="S-adenosyl-L-methionine-dependent methyltransferases"/>
    <property type="match status" value="1"/>
</dbReference>
<accession>A0A1W6TLS4</accession>
<dbReference type="PANTHER" id="PTHR46098:SF1">
    <property type="entry name" value="TRNA (CYTOSINE(38)-C(5))-METHYLTRANSFERASE"/>
    <property type="match status" value="1"/>
</dbReference>
<evidence type="ECO:0000313" key="8">
    <source>
        <dbReference type="EMBL" id="ARP21865.1"/>
    </source>
</evidence>
<keyword evidence="5" id="KW-0680">Restriction system</keyword>
<comment type="catalytic activity">
    <reaction evidence="6">
        <text>a 2'-deoxycytidine in DNA + S-adenosyl-L-methionine = a 5-methyl-2'-deoxycytidine in DNA + S-adenosyl-L-homocysteine + H(+)</text>
        <dbReference type="Rhea" id="RHEA:13681"/>
        <dbReference type="Rhea" id="RHEA-COMP:11369"/>
        <dbReference type="Rhea" id="RHEA-COMP:11370"/>
        <dbReference type="ChEBI" id="CHEBI:15378"/>
        <dbReference type="ChEBI" id="CHEBI:57856"/>
        <dbReference type="ChEBI" id="CHEBI:59789"/>
        <dbReference type="ChEBI" id="CHEBI:85452"/>
        <dbReference type="ChEBI" id="CHEBI:85454"/>
        <dbReference type="EC" id="2.1.1.37"/>
    </reaction>
</comment>
<sequence>MAKLKKLIESKIRTSRNRKSIWFELFTTGVTDFVYGSRYDVSKLEGEQGIIFTPNPDGKYRVSARDANNPDKPTKEIVEHFSPTLNETFEVGQPIRIEIHTNKIVIKLHHSVTSIQRREGRIKDKIRKGIPLNGLSMCMGGGGLDLSVSRGLEQSKISTRVAIASEYERKYLEPCLRNNPELFDENTLVLEGDMRSFPVNQNRNEVDFAVIGIPCEPSSLAGRTRNGNALPEQNERTGTIPFHILCWLQSFNPAFAILENVEGFSRSGSFYMVINVLKELGYKLSVRTLSGNEFGAIEDRTRLSIVALSEGIDEFDIDAVMPSNTKLATVNDILDDVPLDSEMYKPYEYIFTKEQADIKANKGFRAAVYTGSEAKLNCILKGYHKVRSGEPLLAHPKIAGLYRLLTEAEHARAKTLPLQMIKGVSTGIAHQICGQSVIYNAFFDLAAALGKTIHRWAMGNTINMQSA</sequence>
<evidence type="ECO:0000256" key="6">
    <source>
        <dbReference type="ARBA" id="ARBA00047422"/>
    </source>
</evidence>
<geneLocation type="plasmid" evidence="8">
    <name>pL289</name>
</geneLocation>
<dbReference type="InterPro" id="IPR001525">
    <property type="entry name" value="C5_MeTfrase"/>
</dbReference>
<evidence type="ECO:0000256" key="1">
    <source>
        <dbReference type="ARBA" id="ARBA00011975"/>
    </source>
</evidence>
<proteinExistence type="inferred from homology"/>
<dbReference type="PANTHER" id="PTHR46098">
    <property type="entry name" value="TRNA (CYTOSINE(38)-C(5))-METHYLTRANSFERASE"/>
    <property type="match status" value="1"/>
</dbReference>
<keyword evidence="4 7" id="KW-0949">S-adenosyl-L-methionine</keyword>
<evidence type="ECO:0000256" key="3">
    <source>
        <dbReference type="ARBA" id="ARBA00022679"/>
    </source>
</evidence>
<dbReference type="EC" id="2.1.1.37" evidence="1"/>
<keyword evidence="8" id="KW-0614">Plasmid</keyword>